<comment type="caution">
    <text evidence="1">The sequence shown here is derived from an EMBL/GenBank/DDBJ whole genome shotgun (WGS) entry which is preliminary data.</text>
</comment>
<sequence>MGGDQQAVLVRLEDLLSQKEISCGIFDQKQMEPLNHAIACATVARPIFIRASCIGVAAHFRLQVWSRNAELQGQ</sequence>
<evidence type="ECO:0000313" key="2">
    <source>
        <dbReference type="Proteomes" id="UP000647587"/>
    </source>
</evidence>
<dbReference type="Proteomes" id="UP000647587">
    <property type="component" value="Unassembled WGS sequence"/>
</dbReference>
<keyword evidence="2" id="KW-1185">Reference proteome</keyword>
<protein>
    <submittedName>
        <fullName evidence="1">Uncharacterized protein</fullName>
    </submittedName>
</protein>
<proteinExistence type="predicted"/>
<gene>
    <name evidence="1" type="ORF">GCM10008955_31490</name>
</gene>
<accession>A0ABQ2F2Y7</accession>
<name>A0ABQ2F2Y7_9DEIO</name>
<reference evidence="2" key="1">
    <citation type="journal article" date="2019" name="Int. J. Syst. Evol. Microbiol.">
        <title>The Global Catalogue of Microorganisms (GCM) 10K type strain sequencing project: providing services to taxonomists for standard genome sequencing and annotation.</title>
        <authorList>
            <consortium name="The Broad Institute Genomics Platform"/>
            <consortium name="The Broad Institute Genome Sequencing Center for Infectious Disease"/>
            <person name="Wu L."/>
            <person name="Ma J."/>
        </authorList>
    </citation>
    <scope>NUCLEOTIDE SEQUENCE [LARGE SCALE GENOMIC DNA]</scope>
    <source>
        <strain evidence="2">JCM 30331</strain>
    </source>
</reference>
<dbReference type="EMBL" id="BMPP01000015">
    <property type="protein sequence ID" value="GGK35303.1"/>
    <property type="molecule type" value="Genomic_DNA"/>
</dbReference>
<evidence type="ECO:0000313" key="1">
    <source>
        <dbReference type="EMBL" id="GGK35303.1"/>
    </source>
</evidence>
<organism evidence="1 2">
    <name type="scientific">Deinococcus malanensis</name>
    <dbReference type="NCBI Taxonomy" id="1706855"/>
    <lineage>
        <taxon>Bacteria</taxon>
        <taxon>Thermotogati</taxon>
        <taxon>Deinococcota</taxon>
        <taxon>Deinococci</taxon>
        <taxon>Deinococcales</taxon>
        <taxon>Deinococcaceae</taxon>
        <taxon>Deinococcus</taxon>
    </lineage>
</organism>